<dbReference type="PRINTS" id="PR00196">
    <property type="entry name" value="ANNEXIN"/>
</dbReference>
<feature type="region of interest" description="Disordered" evidence="5">
    <location>
        <begin position="1"/>
        <end position="157"/>
    </location>
</feature>
<dbReference type="GO" id="GO:0005509">
    <property type="term" value="F:calcium ion binding"/>
    <property type="evidence" value="ECO:0007669"/>
    <property type="project" value="InterPro"/>
</dbReference>
<protein>
    <recommendedName>
        <fullName evidence="4">Annexin</fullName>
    </recommendedName>
</protein>
<proteinExistence type="inferred from homology"/>
<dbReference type="PRINTS" id="PR01813">
    <property type="entry name" value="ANNEXINFUNGI"/>
</dbReference>
<dbReference type="GO" id="GO:0005886">
    <property type="term" value="C:plasma membrane"/>
    <property type="evidence" value="ECO:0007669"/>
    <property type="project" value="TreeGrafter"/>
</dbReference>
<dbReference type="AlphaFoldDB" id="A0A6A6GTE3"/>
<dbReference type="InterPro" id="IPR018252">
    <property type="entry name" value="Annexin_repeat_CS"/>
</dbReference>
<dbReference type="InterPro" id="IPR009117">
    <property type="entry name" value="ANX14"/>
</dbReference>
<feature type="compositionally biased region" description="Low complexity" evidence="5">
    <location>
        <begin position="1"/>
        <end position="18"/>
    </location>
</feature>
<dbReference type="GO" id="GO:0001786">
    <property type="term" value="F:phosphatidylserine binding"/>
    <property type="evidence" value="ECO:0007669"/>
    <property type="project" value="TreeGrafter"/>
</dbReference>
<evidence type="ECO:0000256" key="4">
    <source>
        <dbReference type="RuleBase" id="RU003540"/>
    </source>
</evidence>
<dbReference type="Proteomes" id="UP000800092">
    <property type="component" value="Unassembled WGS sequence"/>
</dbReference>
<dbReference type="EMBL" id="ML991889">
    <property type="protein sequence ID" value="KAF2228828.1"/>
    <property type="molecule type" value="Genomic_DNA"/>
</dbReference>
<evidence type="ECO:0000256" key="1">
    <source>
        <dbReference type="ARBA" id="ARBA00007831"/>
    </source>
</evidence>
<dbReference type="InterPro" id="IPR001464">
    <property type="entry name" value="Annexin"/>
</dbReference>
<sequence>MSYYPPGGPPYQGHSPQPRHSPYPPQSQSPYPPQSHSPYPPHQPHSPYPQQGYGPPPPMQQPYPPQGGYPPQGQYPQQQYPPPQQAPYGSPAPYSGYPPPQQPYGGPPQGQYPPQSQPPPQGAPYGQPPPQQAYGAPTQYSQPTPPSLGYVPGQSASVDMTRDAEALRGAMKGFGTNEATLIQVLLRPDPLQMATLRRSFDQRFMRNLLKDVEKETSGYFREGLTALVRGPLEEDAHLLHKGITGLGTKESLLNDVLLGRSNADIHAIKAAYQHHFRRSLDADIRADLSLKTERLFTIVLAGTRAEDSAPVYPQQTEQDAAELHRATEGTKIGADQMTVCSVLAQRSDGQIRAIAQAYRAKYHRELETVIAKAFSGHMKDALLRMLACGVDRAKADAQALEDSMKGMGTKDELLVTRMVRVHWDRQHLQQVKGAYRHFFKRELSQRIRGETSGDYQRLMVALVDQ</sequence>
<gene>
    <name evidence="6" type="ORF">EV356DRAFT_494861</name>
</gene>
<dbReference type="InterPro" id="IPR037104">
    <property type="entry name" value="Annexin_sf"/>
</dbReference>
<feature type="compositionally biased region" description="Pro residues" evidence="5">
    <location>
        <begin position="54"/>
        <end position="68"/>
    </location>
</feature>
<keyword evidence="3 4" id="KW-0041">Annexin</keyword>
<dbReference type="PROSITE" id="PS00223">
    <property type="entry name" value="ANNEXIN_1"/>
    <property type="match status" value="1"/>
</dbReference>
<feature type="compositionally biased region" description="Pro residues" evidence="5">
    <location>
        <begin position="96"/>
        <end position="106"/>
    </location>
</feature>
<dbReference type="Pfam" id="PF00191">
    <property type="entry name" value="Annexin"/>
    <property type="match status" value="4"/>
</dbReference>
<feature type="compositionally biased region" description="Pro residues" evidence="5">
    <location>
        <begin position="115"/>
        <end position="131"/>
    </location>
</feature>
<dbReference type="SMART" id="SM00335">
    <property type="entry name" value="ANX"/>
    <property type="match status" value="4"/>
</dbReference>
<evidence type="ECO:0000256" key="2">
    <source>
        <dbReference type="ARBA" id="ARBA00022737"/>
    </source>
</evidence>
<reference evidence="6" key="1">
    <citation type="journal article" date="2020" name="Stud. Mycol.">
        <title>101 Dothideomycetes genomes: a test case for predicting lifestyles and emergence of pathogens.</title>
        <authorList>
            <person name="Haridas S."/>
            <person name="Albert R."/>
            <person name="Binder M."/>
            <person name="Bloem J."/>
            <person name="Labutti K."/>
            <person name="Salamov A."/>
            <person name="Andreopoulos B."/>
            <person name="Baker S."/>
            <person name="Barry K."/>
            <person name="Bills G."/>
            <person name="Bluhm B."/>
            <person name="Cannon C."/>
            <person name="Castanera R."/>
            <person name="Culley D."/>
            <person name="Daum C."/>
            <person name="Ezra D."/>
            <person name="Gonzalez J."/>
            <person name="Henrissat B."/>
            <person name="Kuo A."/>
            <person name="Liang C."/>
            <person name="Lipzen A."/>
            <person name="Lutzoni F."/>
            <person name="Magnuson J."/>
            <person name="Mondo S."/>
            <person name="Nolan M."/>
            <person name="Ohm R."/>
            <person name="Pangilinan J."/>
            <person name="Park H.-J."/>
            <person name="Ramirez L."/>
            <person name="Alfaro M."/>
            <person name="Sun H."/>
            <person name="Tritt A."/>
            <person name="Yoshinaga Y."/>
            <person name="Zwiers L.-H."/>
            <person name="Turgeon B."/>
            <person name="Goodwin S."/>
            <person name="Spatafora J."/>
            <person name="Crous P."/>
            <person name="Grigoriev I."/>
        </authorList>
    </citation>
    <scope>NUCLEOTIDE SEQUENCE</scope>
    <source>
        <strain evidence="6">Tuck. ex Michener</strain>
    </source>
</reference>
<comment type="similarity">
    <text evidence="1 4">Belongs to the annexin family.</text>
</comment>
<evidence type="ECO:0000313" key="6">
    <source>
        <dbReference type="EMBL" id="KAF2228828.1"/>
    </source>
</evidence>
<keyword evidence="4" id="KW-0106">Calcium</keyword>
<keyword evidence="2 4" id="KW-0677">Repeat</keyword>
<dbReference type="Gene3D" id="1.10.220.10">
    <property type="entry name" value="Annexin"/>
    <property type="match status" value="4"/>
</dbReference>
<dbReference type="OrthoDB" id="37886at2759"/>
<name>A0A6A6GTE3_VIRVR</name>
<dbReference type="PANTHER" id="PTHR10502">
    <property type="entry name" value="ANNEXIN"/>
    <property type="match status" value="1"/>
</dbReference>
<dbReference type="GO" id="GO:0005737">
    <property type="term" value="C:cytoplasm"/>
    <property type="evidence" value="ECO:0007669"/>
    <property type="project" value="TreeGrafter"/>
</dbReference>
<feature type="compositionally biased region" description="Low complexity" evidence="5">
    <location>
        <begin position="86"/>
        <end position="95"/>
    </location>
</feature>
<keyword evidence="4" id="KW-0111">Calcium/phospholipid-binding</keyword>
<dbReference type="InterPro" id="IPR018502">
    <property type="entry name" value="Annexin_repeat"/>
</dbReference>
<organism evidence="6 7">
    <name type="scientific">Viridothelium virens</name>
    <name type="common">Speckled blister lichen</name>
    <name type="synonym">Trypethelium virens</name>
    <dbReference type="NCBI Taxonomy" id="1048519"/>
    <lineage>
        <taxon>Eukaryota</taxon>
        <taxon>Fungi</taxon>
        <taxon>Dikarya</taxon>
        <taxon>Ascomycota</taxon>
        <taxon>Pezizomycotina</taxon>
        <taxon>Dothideomycetes</taxon>
        <taxon>Dothideomycetes incertae sedis</taxon>
        <taxon>Trypetheliales</taxon>
        <taxon>Trypetheliaceae</taxon>
        <taxon>Viridothelium</taxon>
    </lineage>
</organism>
<dbReference type="GO" id="GO:0005634">
    <property type="term" value="C:nucleus"/>
    <property type="evidence" value="ECO:0007669"/>
    <property type="project" value="TreeGrafter"/>
</dbReference>
<dbReference type="GO" id="GO:0012506">
    <property type="term" value="C:vesicle membrane"/>
    <property type="evidence" value="ECO:0007669"/>
    <property type="project" value="TreeGrafter"/>
</dbReference>
<dbReference type="PANTHER" id="PTHR10502:SF102">
    <property type="entry name" value="ANNEXIN B11"/>
    <property type="match status" value="1"/>
</dbReference>
<accession>A0A6A6GTE3</accession>
<dbReference type="PROSITE" id="PS51897">
    <property type="entry name" value="ANNEXIN_2"/>
    <property type="match status" value="4"/>
</dbReference>
<feature type="compositionally biased region" description="Low complexity" evidence="5">
    <location>
        <begin position="69"/>
        <end position="78"/>
    </location>
</feature>
<feature type="compositionally biased region" description="Pro residues" evidence="5">
    <location>
        <begin position="19"/>
        <end position="47"/>
    </location>
</feature>
<dbReference type="GO" id="GO:0005544">
    <property type="term" value="F:calcium-dependent phospholipid binding"/>
    <property type="evidence" value="ECO:0007669"/>
    <property type="project" value="UniProtKB-KW"/>
</dbReference>
<evidence type="ECO:0000256" key="3">
    <source>
        <dbReference type="ARBA" id="ARBA00023216"/>
    </source>
</evidence>
<dbReference type="SUPFAM" id="SSF47874">
    <property type="entry name" value="Annexin"/>
    <property type="match status" value="1"/>
</dbReference>
<evidence type="ECO:0000256" key="5">
    <source>
        <dbReference type="SAM" id="MobiDB-lite"/>
    </source>
</evidence>
<keyword evidence="7" id="KW-1185">Reference proteome</keyword>
<comment type="domain">
    <text evidence="4">A pair of annexin repeats may form one binding site for calcium and phospholipid.</text>
</comment>
<evidence type="ECO:0000313" key="7">
    <source>
        <dbReference type="Proteomes" id="UP000800092"/>
    </source>
</evidence>